<keyword evidence="1" id="KW-0812">Transmembrane</keyword>
<feature type="transmembrane region" description="Helical" evidence="1">
    <location>
        <begin position="181"/>
        <end position="201"/>
    </location>
</feature>
<organism evidence="2 3">
    <name type="scientific">Streptomyces glaucus</name>
    <dbReference type="NCBI Taxonomy" id="284029"/>
    <lineage>
        <taxon>Bacteria</taxon>
        <taxon>Bacillati</taxon>
        <taxon>Actinomycetota</taxon>
        <taxon>Actinomycetes</taxon>
        <taxon>Kitasatosporales</taxon>
        <taxon>Streptomycetaceae</taxon>
        <taxon>Streptomyces</taxon>
    </lineage>
</organism>
<reference evidence="3" key="1">
    <citation type="journal article" date="2019" name="Int. J. Syst. Evol. Microbiol.">
        <title>The Global Catalogue of Microorganisms (GCM) 10K type strain sequencing project: providing services to taxonomists for standard genome sequencing and annotation.</title>
        <authorList>
            <consortium name="The Broad Institute Genomics Platform"/>
            <consortium name="The Broad Institute Genome Sequencing Center for Infectious Disease"/>
            <person name="Wu L."/>
            <person name="Ma J."/>
        </authorList>
    </citation>
    <scope>NUCLEOTIDE SEQUENCE [LARGE SCALE GENOMIC DNA]</scope>
    <source>
        <strain evidence="3">JCM 6922</strain>
    </source>
</reference>
<protein>
    <submittedName>
        <fullName evidence="2">Pr6Pr family membrane protein</fullName>
    </submittedName>
</protein>
<dbReference type="EMBL" id="BAAATK010000034">
    <property type="protein sequence ID" value="GAA2448961.1"/>
    <property type="molecule type" value="Genomic_DNA"/>
</dbReference>
<dbReference type="RefSeq" id="WP_344606596.1">
    <property type="nucleotide sequence ID" value="NZ_BAAATK010000034.1"/>
</dbReference>
<accession>A0ABN3K4S4</accession>
<evidence type="ECO:0000313" key="3">
    <source>
        <dbReference type="Proteomes" id="UP001500460"/>
    </source>
</evidence>
<keyword evidence="1" id="KW-0472">Membrane</keyword>
<name>A0ABN3K4S4_9ACTN</name>
<feature type="transmembrane region" description="Helical" evidence="1">
    <location>
        <begin position="221"/>
        <end position="243"/>
    </location>
</feature>
<evidence type="ECO:0000256" key="1">
    <source>
        <dbReference type="SAM" id="Phobius"/>
    </source>
</evidence>
<feature type="transmembrane region" description="Helical" evidence="1">
    <location>
        <begin position="151"/>
        <end position="169"/>
    </location>
</feature>
<dbReference type="InterPro" id="IPR049713">
    <property type="entry name" value="Pr6Pr-like"/>
</dbReference>
<proteinExistence type="predicted"/>
<feature type="transmembrane region" description="Helical" evidence="1">
    <location>
        <begin position="41"/>
        <end position="61"/>
    </location>
</feature>
<feature type="transmembrane region" description="Helical" evidence="1">
    <location>
        <begin position="99"/>
        <end position="119"/>
    </location>
</feature>
<gene>
    <name evidence="2" type="ORF">GCM10010421_46500</name>
</gene>
<evidence type="ECO:0000313" key="2">
    <source>
        <dbReference type="EMBL" id="GAA2448961.1"/>
    </source>
</evidence>
<keyword evidence="3" id="KW-1185">Reference proteome</keyword>
<dbReference type="Proteomes" id="UP001500460">
    <property type="component" value="Unassembled WGS sequence"/>
</dbReference>
<keyword evidence="1" id="KW-1133">Transmembrane helix</keyword>
<sequence length="266" mass="28166">MTAPIPRDIPDLPAVPSPPALLPSPVPAAAVLPRVRRPLTAVYRLLVASMALAAVTVELLLGSPSRALAHFTVQSGILLALVLTLAARRAWTARHPLPTALTGAALLYVVISSLVHHLLLANTASPFALPGPVSPSAPAAPTAWQTAAGHVLHTAVPIAAALEWLLLTAPGRLHLRQAAPWLLYPLAYLVFSLARGALLAPDTPARYLYPFLDVDRHGYRSVLGNALLLGLACYALAVLLVALDHLRPNPIRHRSKTGFRLQPPVG</sequence>
<dbReference type="NCBIfam" id="NF038065">
    <property type="entry name" value="Pr6Pr"/>
    <property type="match status" value="1"/>
</dbReference>
<comment type="caution">
    <text evidence="2">The sequence shown here is derived from an EMBL/GenBank/DDBJ whole genome shotgun (WGS) entry which is preliminary data.</text>
</comment>
<feature type="transmembrane region" description="Helical" evidence="1">
    <location>
        <begin position="67"/>
        <end position="87"/>
    </location>
</feature>